<dbReference type="Gene3D" id="1.20.1640.10">
    <property type="entry name" value="Multidrug efflux transporter AcrB transmembrane domain"/>
    <property type="match status" value="2"/>
</dbReference>
<feature type="transmembrane region" description="Helical" evidence="8">
    <location>
        <begin position="30"/>
        <end position="50"/>
    </location>
</feature>
<dbReference type="InterPro" id="IPR050545">
    <property type="entry name" value="Mycobact_MmpL"/>
</dbReference>
<organism evidence="10 11">
    <name type="scientific">Streptomyces macrolidinus</name>
    <dbReference type="NCBI Taxonomy" id="2952607"/>
    <lineage>
        <taxon>Bacteria</taxon>
        <taxon>Bacillati</taxon>
        <taxon>Actinomycetota</taxon>
        <taxon>Actinomycetes</taxon>
        <taxon>Kitasatosporales</taxon>
        <taxon>Streptomycetaceae</taxon>
        <taxon>Streptomyces</taxon>
    </lineage>
</organism>
<feature type="transmembrane region" description="Helical" evidence="8">
    <location>
        <begin position="658"/>
        <end position="679"/>
    </location>
</feature>
<reference evidence="10 11" key="1">
    <citation type="submission" date="2022-05" db="EMBL/GenBank/DDBJ databases">
        <title>Streptomyces sp. nov. RY43-2 isolated from soil of a peat swamp forest.</title>
        <authorList>
            <person name="Kanchanasin P."/>
            <person name="Tanasupawat S."/>
            <person name="Phongsopitanun W."/>
        </authorList>
    </citation>
    <scope>NUCLEOTIDE SEQUENCE [LARGE SCALE GENOMIC DNA]</scope>
    <source>
        <strain evidence="10 11">RY43-2</strain>
    </source>
</reference>
<keyword evidence="5 8" id="KW-1133">Transmembrane helix</keyword>
<evidence type="ECO:0000256" key="4">
    <source>
        <dbReference type="ARBA" id="ARBA00022692"/>
    </source>
</evidence>
<sequence length="752" mass="78691">MAAIAALHSLPEDNVIRALTGFSTRNPWKVIALWAVVGIFLSGLGQALLFRATQSQAGDFLPSTYDSAAALKIAEERFGVDPDANAVTVLVARTDGKPLTGGDERTIGAVAEKLGRRHVTMPESDEGGPAFLAKDYSQTPRFSPAMVAPDRSFELLSVQLTGNVTDPGLQNLYRTVRDDTRQAFAEEDLRTGFTGGLADMVDTVDAEETTTMVVGILMIGLIVLINILVFRSVLAAFVPLLAVALVGGAASGAVVGVAMLTGIKLDPGTPSIINVVLIGIGVDYFLFLLFRFREQLRARPDLPARTVSGEVSARVGIAITSAALTIVAAFATLGIATFGQFRVLGPAVAVSVLVMLLSSLTLMPALLAVTGRKMFWPSRALAHEPRPGMSARVGDLVARRPLAVIVASLALLGALTAGLTGIRMDFGQGGGAHKTAAASTAAEITRALPAGVSDPATVYVQATDHRPLTTGRLAALPTALAEVKGVGKVGTTVLNDDRTAARIDLYLTADSQSAQARHLVAGPVRDTVARHTPAGTEAHVGGTAAIFADVSTAVDHDLAIVFPVAAVLIALILLALLRSLLAPAVLMIAVSLGFAATLGASTFFFQHLLDKPGVNFVLPLVLFLFVVALGTDYNILISDRIREEMEHPGPARAAVARAVRHTAPAIMTAGIVLAASFGSLGVNADPSTQQIGFATALGILLSAFVLSLLLVPALAALLGRGIWWPLRPRREQGHHLTDPPAEQPYRDGDLVH</sequence>
<evidence type="ECO:0000256" key="2">
    <source>
        <dbReference type="ARBA" id="ARBA00010157"/>
    </source>
</evidence>
<feature type="region of interest" description="Disordered" evidence="7">
    <location>
        <begin position="732"/>
        <end position="752"/>
    </location>
</feature>
<comment type="subcellular location">
    <subcellularLocation>
        <location evidence="1">Cell membrane</location>
        <topology evidence="1">Multi-pass membrane protein</topology>
    </subcellularLocation>
</comment>
<feature type="transmembrane region" description="Helical" evidence="8">
    <location>
        <begin position="691"/>
        <end position="719"/>
    </location>
</feature>
<feature type="transmembrane region" description="Helical" evidence="8">
    <location>
        <begin position="311"/>
        <end position="336"/>
    </location>
</feature>
<keyword evidence="11" id="KW-1185">Reference proteome</keyword>
<evidence type="ECO:0000256" key="7">
    <source>
        <dbReference type="SAM" id="MobiDB-lite"/>
    </source>
</evidence>
<dbReference type="Pfam" id="PF03176">
    <property type="entry name" value="MMPL"/>
    <property type="match status" value="2"/>
</dbReference>
<gene>
    <name evidence="10" type="ORF">NGF19_26730</name>
</gene>
<dbReference type="RefSeq" id="WP_252428126.1">
    <property type="nucleotide sequence ID" value="NZ_JAMWMR010000034.1"/>
</dbReference>
<keyword evidence="6 8" id="KW-0472">Membrane</keyword>
<name>A0ABT0ZLC0_9ACTN</name>
<evidence type="ECO:0000256" key="6">
    <source>
        <dbReference type="ARBA" id="ARBA00023136"/>
    </source>
</evidence>
<accession>A0ABT0ZLC0</accession>
<evidence type="ECO:0000256" key="8">
    <source>
        <dbReference type="SAM" id="Phobius"/>
    </source>
</evidence>
<proteinExistence type="inferred from homology"/>
<protein>
    <submittedName>
        <fullName evidence="10">MMPL family transporter</fullName>
    </submittedName>
</protein>
<evidence type="ECO:0000256" key="5">
    <source>
        <dbReference type="ARBA" id="ARBA00022989"/>
    </source>
</evidence>
<dbReference type="PROSITE" id="PS50156">
    <property type="entry name" value="SSD"/>
    <property type="match status" value="2"/>
</dbReference>
<dbReference type="InterPro" id="IPR000731">
    <property type="entry name" value="SSD"/>
</dbReference>
<dbReference type="SUPFAM" id="SSF82866">
    <property type="entry name" value="Multidrug efflux transporter AcrB transmembrane domain"/>
    <property type="match status" value="2"/>
</dbReference>
<dbReference type="InterPro" id="IPR004869">
    <property type="entry name" value="MMPL_dom"/>
</dbReference>
<evidence type="ECO:0000313" key="10">
    <source>
        <dbReference type="EMBL" id="MCN9244337.1"/>
    </source>
</evidence>
<dbReference type="Proteomes" id="UP001523219">
    <property type="component" value="Unassembled WGS sequence"/>
</dbReference>
<feature type="transmembrane region" description="Helical" evidence="8">
    <location>
        <begin position="616"/>
        <end position="637"/>
    </location>
</feature>
<feature type="transmembrane region" description="Helical" evidence="8">
    <location>
        <begin position="402"/>
        <end position="422"/>
    </location>
</feature>
<comment type="caution">
    <text evidence="10">The sequence shown here is derived from an EMBL/GenBank/DDBJ whole genome shotgun (WGS) entry which is preliminary data.</text>
</comment>
<dbReference type="PANTHER" id="PTHR33406">
    <property type="entry name" value="MEMBRANE PROTEIN MJ1562-RELATED"/>
    <property type="match status" value="1"/>
</dbReference>
<evidence type="ECO:0000313" key="11">
    <source>
        <dbReference type="Proteomes" id="UP001523219"/>
    </source>
</evidence>
<evidence type="ECO:0000256" key="1">
    <source>
        <dbReference type="ARBA" id="ARBA00004651"/>
    </source>
</evidence>
<feature type="domain" description="SSD" evidence="9">
    <location>
        <begin position="587"/>
        <end position="716"/>
    </location>
</feature>
<evidence type="ECO:0000259" key="9">
    <source>
        <dbReference type="PROSITE" id="PS50156"/>
    </source>
</evidence>
<feature type="transmembrane region" description="Helical" evidence="8">
    <location>
        <begin position="584"/>
        <end position="604"/>
    </location>
</feature>
<keyword evidence="3" id="KW-1003">Cell membrane</keyword>
<comment type="similarity">
    <text evidence="2">Belongs to the resistance-nodulation-cell division (RND) (TC 2.A.6) family. MmpL subfamily.</text>
</comment>
<feature type="domain" description="SSD" evidence="9">
    <location>
        <begin position="208"/>
        <end position="369"/>
    </location>
</feature>
<feature type="transmembrane region" description="Helical" evidence="8">
    <location>
        <begin position="558"/>
        <end position="577"/>
    </location>
</feature>
<feature type="transmembrane region" description="Helical" evidence="8">
    <location>
        <begin position="272"/>
        <end position="290"/>
    </location>
</feature>
<keyword evidence="4 8" id="KW-0812">Transmembrane</keyword>
<feature type="transmembrane region" description="Helical" evidence="8">
    <location>
        <begin position="212"/>
        <end position="230"/>
    </location>
</feature>
<evidence type="ECO:0000256" key="3">
    <source>
        <dbReference type="ARBA" id="ARBA00022475"/>
    </source>
</evidence>
<feature type="transmembrane region" description="Helical" evidence="8">
    <location>
        <begin position="237"/>
        <end position="260"/>
    </location>
</feature>
<dbReference type="EMBL" id="JAMWMR010000034">
    <property type="protein sequence ID" value="MCN9244337.1"/>
    <property type="molecule type" value="Genomic_DNA"/>
</dbReference>
<feature type="transmembrane region" description="Helical" evidence="8">
    <location>
        <begin position="348"/>
        <end position="369"/>
    </location>
</feature>
<dbReference type="PANTHER" id="PTHR33406:SF6">
    <property type="entry name" value="MEMBRANE PROTEIN YDGH-RELATED"/>
    <property type="match status" value="1"/>
</dbReference>